<dbReference type="EMBL" id="CM023482">
    <property type="protein sequence ID" value="KAH6937950.1"/>
    <property type="molecule type" value="Genomic_DNA"/>
</dbReference>
<keyword evidence="2" id="KW-1185">Reference proteome</keyword>
<evidence type="ECO:0000313" key="2">
    <source>
        <dbReference type="Proteomes" id="UP000821845"/>
    </source>
</evidence>
<dbReference type="Proteomes" id="UP000821845">
    <property type="component" value="Chromosome 2"/>
</dbReference>
<evidence type="ECO:0000313" key="1">
    <source>
        <dbReference type="EMBL" id="KAH6937950.1"/>
    </source>
</evidence>
<sequence length="1026" mass="112813">MEYQVDGESITPAELEADSRWIRAVKAHRAAAAHQPITSTPPSSTPSHTTPSAPTLRRHAPLPRLPAEDFKIVFRPGGGLDLRTTTNGVLFQTLCSLATTDYAAARTADRVRINPYNNSLTVSTPSESRARLYLRVSELRLGTISYPLRAYMAAPDNALRGIIYNAVDSQTQDEIIQDLQSMNVNTPYAIADARRMGRSKSILITFVGTATLPSSIVFNCGVYHCHPFRPKAEACTNCWTPGHRADVCTKPKSALCYRCGQTHATVEPPTCVPRCILCKADHVTGSRPFKLRFNRTGPQPSSNSKPQPPSPAPPTGPILKNSRPSRPRHRSTSRGARSSSHHRSVSFPPLPRSEASAAPATTNNTTTATPPVSSITQPHTSDPKIAALEATITAQQLQIQELKRQLQAALARLSSPAPPPPSPAPTPTQTPSPPAPAEESMNTAPSAASSRSSSPTRRPPHKRRSPSSDAIAPHERNVVRETACFLESFEQRIMTRFTRLEERVAPIDTRVAAIDSHLTALDARVAALETRQSATEATLAHLSLPALLTAAPTPTPPGKPFCPQCVQPSQSPSAPLLLVLRKALSCAGRNALVILGDFNAPHTSWGYPQNTRKGHSLWNFIHNERLSILNDFTRPTRIGSSVQRDTNPDLALARNVADSSWSNTGISLGSDHYVLCTTFPLPSLARSSTRLAQVVDWDRFRSIRLSTSSSSPITDLSAWTETILADVRTATSTLPAAPHSTTADSRLLHLWEAYHAVHRRWQAQKHNRRLRLRLARLASDMEEHCSSLLRQQWGQTCDRMAGNLGLRDTWSLLRVLLDPTHTKASQRKDISHLLHSSSLTDTDPMASTLPSSLNSATLHQTMRLIRRIANRHHGMREHDLRRLVQAFVLSRYVYSLPYLFLSRTEEDKVNCLIRQAYKSALSLPTSTSTDRLLSMGVHNSLTELTEAHRTAQLLRLSRTRPEQRAPPRSGVSSDSNPPWLMWMPPPIATTQPTPLQSPTTPSDLPLLPPSVLLPLSRLKRQLLPSP</sequence>
<protein>
    <submittedName>
        <fullName evidence="1">Uncharacterized protein</fullName>
    </submittedName>
</protein>
<reference evidence="1" key="1">
    <citation type="submission" date="2020-05" db="EMBL/GenBank/DDBJ databases">
        <title>Large-scale comparative analyses of tick genomes elucidate their genetic diversity and vector capacities.</title>
        <authorList>
            <person name="Jia N."/>
            <person name="Wang J."/>
            <person name="Shi W."/>
            <person name="Du L."/>
            <person name="Sun Y."/>
            <person name="Zhan W."/>
            <person name="Jiang J."/>
            <person name="Wang Q."/>
            <person name="Zhang B."/>
            <person name="Ji P."/>
            <person name="Sakyi L.B."/>
            <person name="Cui X."/>
            <person name="Yuan T."/>
            <person name="Jiang B."/>
            <person name="Yang W."/>
            <person name="Lam T.T.-Y."/>
            <person name="Chang Q."/>
            <person name="Ding S."/>
            <person name="Wang X."/>
            <person name="Zhu J."/>
            <person name="Ruan X."/>
            <person name="Zhao L."/>
            <person name="Wei J."/>
            <person name="Que T."/>
            <person name="Du C."/>
            <person name="Cheng J."/>
            <person name="Dai P."/>
            <person name="Han X."/>
            <person name="Huang E."/>
            <person name="Gao Y."/>
            <person name="Liu J."/>
            <person name="Shao H."/>
            <person name="Ye R."/>
            <person name="Li L."/>
            <person name="Wei W."/>
            <person name="Wang X."/>
            <person name="Wang C."/>
            <person name="Yang T."/>
            <person name="Huo Q."/>
            <person name="Li W."/>
            <person name="Guo W."/>
            <person name="Chen H."/>
            <person name="Zhou L."/>
            <person name="Ni X."/>
            <person name="Tian J."/>
            <person name="Zhou Y."/>
            <person name="Sheng Y."/>
            <person name="Liu T."/>
            <person name="Pan Y."/>
            <person name="Xia L."/>
            <person name="Li J."/>
            <person name="Zhao F."/>
            <person name="Cao W."/>
        </authorList>
    </citation>
    <scope>NUCLEOTIDE SEQUENCE</scope>
    <source>
        <strain evidence="1">Hyas-2018</strain>
    </source>
</reference>
<comment type="caution">
    <text evidence="1">The sequence shown here is derived from an EMBL/GenBank/DDBJ whole genome shotgun (WGS) entry which is preliminary data.</text>
</comment>
<accession>A0ACB7STL9</accession>
<name>A0ACB7STL9_HYAAI</name>
<gene>
    <name evidence="1" type="ORF">HPB50_005462</name>
</gene>
<proteinExistence type="predicted"/>
<organism evidence="1 2">
    <name type="scientific">Hyalomma asiaticum</name>
    <name type="common">Tick</name>
    <dbReference type="NCBI Taxonomy" id="266040"/>
    <lineage>
        <taxon>Eukaryota</taxon>
        <taxon>Metazoa</taxon>
        <taxon>Ecdysozoa</taxon>
        <taxon>Arthropoda</taxon>
        <taxon>Chelicerata</taxon>
        <taxon>Arachnida</taxon>
        <taxon>Acari</taxon>
        <taxon>Parasitiformes</taxon>
        <taxon>Ixodida</taxon>
        <taxon>Ixodoidea</taxon>
        <taxon>Ixodidae</taxon>
        <taxon>Hyalomminae</taxon>
        <taxon>Hyalomma</taxon>
    </lineage>
</organism>